<gene>
    <name evidence="2" type="primary">Mo02930</name>
    <name evidence="2" type="ORF">E5Q_02930</name>
</gene>
<accession>G7E0A5</accession>
<comment type="caution">
    <text evidence="2">The sequence shown here is derived from an EMBL/GenBank/DDBJ whole genome shotgun (WGS) entry which is preliminary data.</text>
</comment>
<dbReference type="eggNOG" id="ENOG502QPR9">
    <property type="taxonomic scope" value="Eukaryota"/>
</dbReference>
<dbReference type="InterPro" id="IPR018712">
    <property type="entry name" value="Tle1-like_cat"/>
</dbReference>
<dbReference type="PANTHER" id="PTHR33840:SF2">
    <property type="entry name" value="TLE1 PHOSPHOLIPASE DOMAIN-CONTAINING PROTEIN"/>
    <property type="match status" value="1"/>
</dbReference>
<dbReference type="Proteomes" id="UP000009131">
    <property type="component" value="Unassembled WGS sequence"/>
</dbReference>
<evidence type="ECO:0000313" key="2">
    <source>
        <dbReference type="EMBL" id="GAA96265.1"/>
    </source>
</evidence>
<name>G7E0A5_MIXOS</name>
<feature type="domain" description="T6SS Phospholipase effector Tle1-like catalytic" evidence="1">
    <location>
        <begin position="13"/>
        <end position="301"/>
    </location>
</feature>
<dbReference type="EMBL" id="BABT02000076">
    <property type="protein sequence ID" value="GAA96265.1"/>
    <property type="molecule type" value="Genomic_DNA"/>
</dbReference>
<dbReference type="OMA" id="EMIPFIW"/>
<dbReference type="RefSeq" id="XP_014570880.1">
    <property type="nucleotide sequence ID" value="XM_014715394.1"/>
</dbReference>
<evidence type="ECO:0000313" key="3">
    <source>
        <dbReference type="Proteomes" id="UP000009131"/>
    </source>
</evidence>
<evidence type="ECO:0000259" key="1">
    <source>
        <dbReference type="Pfam" id="PF09994"/>
    </source>
</evidence>
<dbReference type="OrthoDB" id="3162439at2759"/>
<reference evidence="2 3" key="1">
    <citation type="journal article" date="2011" name="J. Gen. Appl. Microbiol.">
        <title>Draft genome sequencing of the enigmatic basidiomycete Mixia osmundae.</title>
        <authorList>
            <person name="Nishida H."/>
            <person name="Nagatsuka Y."/>
            <person name="Sugiyama J."/>
        </authorList>
    </citation>
    <scope>NUCLEOTIDE SEQUENCE [LARGE SCALE GENOMIC DNA]</scope>
    <source>
        <strain evidence="3">CBS 9802 / IAM 14324 / JCM 22182 / KY 12970</strain>
    </source>
</reference>
<dbReference type="InParanoid" id="G7E0A5"/>
<dbReference type="HOGENOM" id="CLU_005049_5_2_1"/>
<protein>
    <recommendedName>
        <fullName evidence="1">T6SS Phospholipase effector Tle1-like catalytic domain-containing protein</fullName>
    </recommendedName>
</protein>
<dbReference type="Pfam" id="PF09994">
    <property type="entry name" value="T6SS_Tle1-like_cat"/>
    <property type="match status" value="1"/>
</dbReference>
<dbReference type="AlphaFoldDB" id="G7E0A5"/>
<proteinExistence type="predicted"/>
<organism evidence="2 3">
    <name type="scientific">Mixia osmundae (strain CBS 9802 / IAM 14324 / JCM 22182 / KY 12970)</name>
    <dbReference type="NCBI Taxonomy" id="764103"/>
    <lineage>
        <taxon>Eukaryota</taxon>
        <taxon>Fungi</taxon>
        <taxon>Dikarya</taxon>
        <taxon>Basidiomycota</taxon>
        <taxon>Pucciniomycotina</taxon>
        <taxon>Mixiomycetes</taxon>
        <taxon>Mixiales</taxon>
        <taxon>Mixiaceae</taxon>
        <taxon>Mixia</taxon>
    </lineage>
</organism>
<sequence>MASSSTLSKSDGRTLILLFDGTTNQFSATNTNIIKLTALLDKTRQDQTIYYQSGVGTYPPPGLFSQLAKWTAQLIDLATAAFIDVHILGGYTYLCNNWRQGDRICIFGFSRGAYTARCVAGMIEKVGLLMPENEENFSKAYAMYADKTLIGRELARGFKATFGRNVRVDFVGCFDTVSSVGVLFTKTLPFTYSSTSINYFRQVLALDERRTRFQPAIFARPESQSERNPHVPVPASAFDKTPIDVIQERARQHHDQSKKWSTTNVKEVWVSGCHTDCGGGSSLDTAPSSLANVGLGWMVREMLLLHKELKIRFDADALVASGIDVNLSEQNADDWWRGVDATSPMHDNLASWLSPWWLLEILPLGRTWQTSPGHWKTSYWPNLGRHRHLPAPDAKIYTSVEYRMQKRSRTYHPALPQDYVFWPPARAVETKDSLDNN</sequence>
<dbReference type="STRING" id="764103.G7E0A5"/>
<keyword evidence="3" id="KW-1185">Reference proteome</keyword>
<reference evidence="2 3" key="2">
    <citation type="journal article" date="2012" name="Open Biol.">
        <title>Characteristics of nucleosomes and linker DNA regions on the genome of the basidiomycete Mixia osmundae revealed by mono- and dinucleosome mapping.</title>
        <authorList>
            <person name="Nishida H."/>
            <person name="Kondo S."/>
            <person name="Matsumoto T."/>
            <person name="Suzuki Y."/>
            <person name="Yoshikawa H."/>
            <person name="Taylor T.D."/>
            <person name="Sugiyama J."/>
        </authorList>
    </citation>
    <scope>NUCLEOTIDE SEQUENCE [LARGE SCALE GENOMIC DNA]</scope>
    <source>
        <strain evidence="3">CBS 9802 / IAM 14324 / JCM 22182 / KY 12970</strain>
    </source>
</reference>
<dbReference type="PANTHER" id="PTHR33840">
    <property type="match status" value="1"/>
</dbReference>